<dbReference type="InterPro" id="IPR036388">
    <property type="entry name" value="WH-like_DNA-bd_sf"/>
</dbReference>
<name>A0A369M393_9ACTN</name>
<dbReference type="Pfam" id="PF02082">
    <property type="entry name" value="Rrf2"/>
    <property type="match status" value="1"/>
</dbReference>
<dbReference type="GeneID" id="78359920"/>
<dbReference type="SUPFAM" id="SSF46785">
    <property type="entry name" value="Winged helix' DNA-binding domain"/>
    <property type="match status" value="1"/>
</dbReference>
<sequence length="136" mass="14449">MMISTKGRYALRLMIDIASREQDGSPVTMRQAAAREDLSVKYLEQLGGALVKAGILKSIRGVSGGYLLAKPAEDITAGDVLRATEGGCAPVACLEDGAEACPRRSECVAVNFWRGLDRTIEGYVDGVTLADLVKMG</sequence>
<dbReference type="PANTHER" id="PTHR33221">
    <property type="entry name" value="WINGED HELIX-TURN-HELIX TRANSCRIPTIONAL REGULATOR, RRF2 FAMILY"/>
    <property type="match status" value="1"/>
</dbReference>
<keyword evidence="3" id="KW-1185">Reference proteome</keyword>
<dbReference type="PANTHER" id="PTHR33221:SF5">
    <property type="entry name" value="HTH-TYPE TRANSCRIPTIONAL REGULATOR ISCR"/>
    <property type="match status" value="1"/>
</dbReference>
<gene>
    <name evidence="2" type="ORF">C1877_09480</name>
</gene>
<accession>A0A369M393</accession>
<dbReference type="GO" id="GO:0003677">
    <property type="term" value="F:DNA binding"/>
    <property type="evidence" value="ECO:0007669"/>
    <property type="project" value="UniProtKB-KW"/>
</dbReference>
<proteinExistence type="predicted"/>
<dbReference type="InterPro" id="IPR030489">
    <property type="entry name" value="TR_Rrf2-type_CS"/>
</dbReference>
<dbReference type="OrthoDB" id="9808360at2"/>
<dbReference type="InterPro" id="IPR000944">
    <property type="entry name" value="Tscrpt_reg_Rrf2"/>
</dbReference>
<dbReference type="GO" id="GO:0003700">
    <property type="term" value="F:DNA-binding transcription factor activity"/>
    <property type="evidence" value="ECO:0007669"/>
    <property type="project" value="TreeGrafter"/>
</dbReference>
<evidence type="ECO:0000313" key="3">
    <source>
        <dbReference type="Proteomes" id="UP000254000"/>
    </source>
</evidence>
<reference evidence="2 3" key="1">
    <citation type="journal article" date="2018" name="Elife">
        <title>Discovery and characterization of a prevalent human gut bacterial enzyme sufficient for the inactivation of a family of plant toxins.</title>
        <authorList>
            <person name="Koppel N."/>
            <person name="Bisanz J.E."/>
            <person name="Pandelia M.E."/>
            <person name="Turnbaugh P.J."/>
            <person name="Balskus E.P."/>
        </authorList>
    </citation>
    <scope>NUCLEOTIDE SEQUENCE [LARGE SCALE GENOMIC DNA]</scope>
    <source>
        <strain evidence="2 3">3C</strain>
    </source>
</reference>
<comment type="caution">
    <text evidence="2">The sequence shown here is derived from an EMBL/GenBank/DDBJ whole genome shotgun (WGS) entry which is preliminary data.</text>
</comment>
<dbReference type="NCBIfam" id="TIGR00738">
    <property type="entry name" value="rrf2_super"/>
    <property type="match status" value="1"/>
</dbReference>
<keyword evidence="1" id="KW-0238">DNA-binding</keyword>
<dbReference type="PROSITE" id="PS01332">
    <property type="entry name" value="HTH_RRF2_1"/>
    <property type="match status" value="1"/>
</dbReference>
<dbReference type="EMBL" id="PPTS01000005">
    <property type="protein sequence ID" value="RDB64936.1"/>
    <property type="molecule type" value="Genomic_DNA"/>
</dbReference>
<evidence type="ECO:0000256" key="1">
    <source>
        <dbReference type="ARBA" id="ARBA00023125"/>
    </source>
</evidence>
<dbReference type="Gene3D" id="1.10.10.10">
    <property type="entry name" value="Winged helix-like DNA-binding domain superfamily/Winged helix DNA-binding domain"/>
    <property type="match status" value="1"/>
</dbReference>
<dbReference type="Proteomes" id="UP000254000">
    <property type="component" value="Unassembled WGS sequence"/>
</dbReference>
<dbReference type="AlphaFoldDB" id="A0A369M393"/>
<dbReference type="InterPro" id="IPR036390">
    <property type="entry name" value="WH_DNA-bd_sf"/>
</dbReference>
<dbReference type="RefSeq" id="WP_015538954.1">
    <property type="nucleotide sequence ID" value="NZ_CABMMS010000005.1"/>
</dbReference>
<protein>
    <submittedName>
        <fullName evidence="2">Rrf2 family transcriptional regulator</fullName>
    </submittedName>
</protein>
<evidence type="ECO:0000313" key="2">
    <source>
        <dbReference type="EMBL" id="RDB64936.1"/>
    </source>
</evidence>
<organism evidence="2 3">
    <name type="scientific">Gordonibacter pamelaeae</name>
    <dbReference type="NCBI Taxonomy" id="471189"/>
    <lineage>
        <taxon>Bacteria</taxon>
        <taxon>Bacillati</taxon>
        <taxon>Actinomycetota</taxon>
        <taxon>Coriobacteriia</taxon>
        <taxon>Eggerthellales</taxon>
        <taxon>Eggerthellaceae</taxon>
        <taxon>Gordonibacter</taxon>
    </lineage>
</organism>
<dbReference type="GO" id="GO:0005829">
    <property type="term" value="C:cytosol"/>
    <property type="evidence" value="ECO:0007669"/>
    <property type="project" value="TreeGrafter"/>
</dbReference>
<dbReference type="PROSITE" id="PS51197">
    <property type="entry name" value="HTH_RRF2_2"/>
    <property type="match status" value="1"/>
</dbReference>